<gene>
    <name evidence="2" type="ORF">AR543_06360</name>
</gene>
<dbReference type="EMBL" id="CP013023">
    <property type="protein sequence ID" value="ANF98668.1"/>
    <property type="molecule type" value="Genomic_DNA"/>
</dbReference>
<dbReference type="PANTHER" id="PTHR40032:SF1">
    <property type="entry name" value="EXPORTED PROTEIN"/>
    <property type="match status" value="1"/>
</dbReference>
<keyword evidence="3" id="KW-1185">Reference proteome</keyword>
<evidence type="ECO:0000313" key="2">
    <source>
        <dbReference type="EMBL" id="ANF98668.1"/>
    </source>
</evidence>
<reference evidence="2 3" key="2">
    <citation type="journal article" date="2016" name="Int. J. Syst. Evol. Microbiol.">
        <title>Paenibacillus bovis sp. nov., isolated from raw yak (Bos grunniens) milk.</title>
        <authorList>
            <person name="Gao C."/>
            <person name="Han J."/>
            <person name="Liu Z."/>
            <person name="Xu X."/>
            <person name="Hang F."/>
            <person name="Wu Z."/>
        </authorList>
    </citation>
    <scope>NUCLEOTIDE SEQUENCE [LARGE SCALE GENOMIC DNA]</scope>
    <source>
        <strain evidence="2 3">BD3526</strain>
    </source>
</reference>
<dbReference type="PANTHER" id="PTHR40032">
    <property type="entry name" value="EXPORTED PROTEIN-RELATED"/>
    <property type="match status" value="1"/>
</dbReference>
<protein>
    <recommendedName>
        <fullName evidence="1">Putative amidase domain-containing protein</fullName>
    </recommendedName>
</protein>
<feature type="domain" description="Putative amidase" evidence="1">
    <location>
        <begin position="188"/>
        <end position="351"/>
    </location>
</feature>
<dbReference type="KEGG" id="pbv:AR543_06360"/>
<evidence type="ECO:0000313" key="3">
    <source>
        <dbReference type="Proteomes" id="UP000078148"/>
    </source>
</evidence>
<dbReference type="InterPro" id="IPR024301">
    <property type="entry name" value="Amidase_6"/>
</dbReference>
<evidence type="ECO:0000259" key="1">
    <source>
        <dbReference type="Pfam" id="PF12671"/>
    </source>
</evidence>
<organism evidence="2 3">
    <name type="scientific">Paenibacillus bovis</name>
    <dbReference type="NCBI Taxonomy" id="1616788"/>
    <lineage>
        <taxon>Bacteria</taxon>
        <taxon>Bacillati</taxon>
        <taxon>Bacillota</taxon>
        <taxon>Bacilli</taxon>
        <taxon>Bacillales</taxon>
        <taxon>Paenibacillaceae</taxon>
        <taxon>Paenibacillus</taxon>
    </lineage>
</organism>
<dbReference type="Pfam" id="PF12671">
    <property type="entry name" value="Amidase_6"/>
    <property type="match status" value="1"/>
</dbReference>
<dbReference type="Proteomes" id="UP000078148">
    <property type="component" value="Chromosome"/>
</dbReference>
<reference evidence="3" key="1">
    <citation type="submission" date="2015-10" db="EMBL/GenBank/DDBJ databases">
        <title>Genome of Paenibacillus bovis sp. nov.</title>
        <authorList>
            <person name="Wu Z."/>
            <person name="Gao C."/>
            <person name="Liu Z."/>
            <person name="Zheng H."/>
        </authorList>
    </citation>
    <scope>NUCLEOTIDE SEQUENCE [LARGE SCALE GENOMIC DNA]</scope>
    <source>
        <strain evidence="3">BD3526</strain>
    </source>
</reference>
<dbReference type="AlphaFoldDB" id="A0A172ZM60"/>
<name>A0A172ZM60_9BACL</name>
<accession>A0A172ZM60</accession>
<proteinExistence type="predicted"/>
<sequence length="363" mass="41388">MDVPTSQADYLDYLNDIKEGEIKVPIKKLEEINTSKEDVLEKYDHAIKLVNNYMKDNQILIKNDIDNADYQMFVISLGVNLDQFSPADQSFILDYVKFMDLYENKRKNKLIENYEQKLSTNQISTNEIIDLMDLMPVADSEKATKPSTVNEVIENQKNAIDHKNSVEESVYENSVAQLISPSAYSNGYSSVKARDYAYKWWDGRNPSYPYYAKSKDCSITSKECWKKWDDCTNFVSQALLAGGMEEWPGLVNRSTAWYYIDSLINAPSHSWGGANSFYKFWSIRAKTAPTAAKAAMGDPVNADFEGDGDINHTALITLLKDGHFYLTQHTVDKKNAPLSSWYSSGYKVYVWKMDQAIQSQIPS</sequence>
<dbReference type="STRING" id="1616788.AR543_06360"/>